<accession>A0A8T1QT89</accession>
<protein>
    <recommendedName>
        <fullName evidence="6">Secreted protein</fullName>
    </recommendedName>
</protein>
<evidence type="ECO:0000313" key="4">
    <source>
        <dbReference type="EMBL" id="KAG6718269.1"/>
    </source>
</evidence>
<reference evidence="3" key="1">
    <citation type="submission" date="2020-12" db="EMBL/GenBank/DDBJ databases">
        <title>WGS assembly of Carya illinoinensis cv. Pawnee.</title>
        <authorList>
            <person name="Platts A."/>
            <person name="Shu S."/>
            <person name="Wright S."/>
            <person name="Barry K."/>
            <person name="Edger P."/>
            <person name="Pires J.C."/>
            <person name="Schmutz J."/>
        </authorList>
    </citation>
    <scope>NUCLEOTIDE SEQUENCE</scope>
    <source>
        <tissue evidence="3">Leaf</tissue>
    </source>
</reference>
<dbReference type="Proteomes" id="UP000811609">
    <property type="component" value="Chromosome 4"/>
</dbReference>
<sequence length="120" mass="13481">MHGVSMCACVAFLHVSGVSGCVRNEAVRMRHLPAVLHVYYMLVISFAVHVWLHRVNGFQRTSSTMKNIFLLHQPIVAYSQSSFGPFFTIILYLSSNSISHTASCTYGCHLFTNNKNNTQK</sequence>
<proteinExistence type="predicted"/>
<feature type="transmembrane region" description="Helical" evidence="1">
    <location>
        <begin position="75"/>
        <end position="94"/>
    </location>
</feature>
<evidence type="ECO:0000313" key="3">
    <source>
        <dbReference type="EMBL" id="KAG6658188.1"/>
    </source>
</evidence>
<reference evidence="4" key="2">
    <citation type="submission" date="2021-01" db="EMBL/GenBank/DDBJ databases">
        <authorList>
            <person name="Lovell J.T."/>
            <person name="Bentley N."/>
            <person name="Bhattarai G."/>
            <person name="Jenkins J.W."/>
            <person name="Sreedasyam A."/>
            <person name="Alarcon Y."/>
            <person name="Bock C."/>
            <person name="Boston L."/>
            <person name="Carlson J."/>
            <person name="Cervantes K."/>
            <person name="Clermont K."/>
            <person name="Krom N."/>
            <person name="Kubenka K."/>
            <person name="Mamidi S."/>
            <person name="Mattison C."/>
            <person name="Monteros M."/>
            <person name="Pisani C."/>
            <person name="Plott C."/>
            <person name="Rajasekar S."/>
            <person name="Rhein H.S."/>
            <person name="Rohla C."/>
            <person name="Song M."/>
            <person name="Hilaire R.S."/>
            <person name="Shu S."/>
            <person name="Wells L."/>
            <person name="Wang X."/>
            <person name="Webber J."/>
            <person name="Heerema R.J."/>
            <person name="Klein P."/>
            <person name="Conner P."/>
            <person name="Grauke L."/>
            <person name="Grimwood J."/>
            <person name="Schmutz J."/>
            <person name="Randall J.J."/>
        </authorList>
    </citation>
    <scope>NUCLEOTIDE SEQUENCE</scope>
    <source>
        <tissue evidence="4">Leaf</tissue>
    </source>
</reference>
<dbReference type="Proteomes" id="UP000811246">
    <property type="component" value="Chromosome 4"/>
</dbReference>
<feature type="transmembrane region" description="Helical" evidence="1">
    <location>
        <begin position="36"/>
        <end position="54"/>
    </location>
</feature>
<feature type="signal peptide" evidence="2">
    <location>
        <begin position="1"/>
        <end position="20"/>
    </location>
</feature>
<comment type="caution">
    <text evidence="3">The sequence shown here is derived from an EMBL/GenBank/DDBJ whole genome shotgun (WGS) entry which is preliminary data.</text>
</comment>
<evidence type="ECO:0008006" key="6">
    <source>
        <dbReference type="Google" id="ProtNLM"/>
    </source>
</evidence>
<evidence type="ECO:0000256" key="2">
    <source>
        <dbReference type="SAM" id="SignalP"/>
    </source>
</evidence>
<evidence type="ECO:0000313" key="5">
    <source>
        <dbReference type="Proteomes" id="UP000811609"/>
    </source>
</evidence>
<keyword evidence="1" id="KW-0472">Membrane</keyword>
<keyword evidence="1" id="KW-1133">Transmembrane helix</keyword>
<dbReference type="EMBL" id="CM031812">
    <property type="protein sequence ID" value="KAG6658188.1"/>
    <property type="molecule type" value="Genomic_DNA"/>
</dbReference>
<organism evidence="3 5">
    <name type="scientific">Carya illinoinensis</name>
    <name type="common">Pecan</name>
    <dbReference type="NCBI Taxonomy" id="32201"/>
    <lineage>
        <taxon>Eukaryota</taxon>
        <taxon>Viridiplantae</taxon>
        <taxon>Streptophyta</taxon>
        <taxon>Embryophyta</taxon>
        <taxon>Tracheophyta</taxon>
        <taxon>Spermatophyta</taxon>
        <taxon>Magnoliopsida</taxon>
        <taxon>eudicotyledons</taxon>
        <taxon>Gunneridae</taxon>
        <taxon>Pentapetalae</taxon>
        <taxon>rosids</taxon>
        <taxon>fabids</taxon>
        <taxon>Fagales</taxon>
        <taxon>Juglandaceae</taxon>
        <taxon>Carya</taxon>
    </lineage>
</organism>
<keyword evidence="2" id="KW-0732">Signal</keyword>
<name>A0A8T1QT89_CARIL</name>
<keyword evidence="1" id="KW-0812">Transmembrane</keyword>
<keyword evidence="5" id="KW-1185">Reference proteome</keyword>
<feature type="chain" id="PRO_5035881127" description="Secreted protein" evidence="2">
    <location>
        <begin position="21"/>
        <end position="120"/>
    </location>
</feature>
<dbReference type="AlphaFoldDB" id="A0A8T1QT89"/>
<gene>
    <name evidence="3" type="ORF">CIPAW_04G143400</name>
    <name evidence="4" type="ORF">I3842_04G141600</name>
</gene>
<dbReference type="EMBL" id="CM031828">
    <property type="protein sequence ID" value="KAG6718269.1"/>
    <property type="molecule type" value="Genomic_DNA"/>
</dbReference>
<evidence type="ECO:0000256" key="1">
    <source>
        <dbReference type="SAM" id="Phobius"/>
    </source>
</evidence>